<evidence type="ECO:0000313" key="3">
    <source>
        <dbReference type="Proteomes" id="UP000679848"/>
    </source>
</evidence>
<protein>
    <submittedName>
        <fullName evidence="2">Membrane protein</fullName>
    </submittedName>
</protein>
<name>A0A810QHP0_9FIRM</name>
<organism evidence="2 3">
    <name type="scientific">Pusillibacter faecalis</name>
    <dbReference type="NCBI Taxonomy" id="2714358"/>
    <lineage>
        <taxon>Bacteria</taxon>
        <taxon>Bacillati</taxon>
        <taxon>Bacillota</taxon>
        <taxon>Clostridia</taxon>
        <taxon>Eubacteriales</taxon>
        <taxon>Oscillospiraceae</taxon>
        <taxon>Pusillibacter</taxon>
    </lineage>
</organism>
<sequence length="392" mass="41767">MKFHAPTLSRQTHGPVLAALILLAVLLVLPTGYEEALVYQSADRVRAEVLSTDESTIIDTGLVRSGEQRCTVRLLGGQFEGRTVDAVNRLNGSLAEDKLFAPGDIAFVTVSHDGDQITTVSMTDHYRIDKELMLAGIFLLLLVLFAGWTGVRAVLSFIDTILLMWKVLVPCLLRGWNPVWVALGLVVVLTGLILSLIYGFERRCLAAASGAVLGIGVTAVLGIVFTDLFQIHGAVMESSESLLYAGYQHLDLTQIFMASIFLGSSGAVMDLSVDVCSAVYEVVQKRPDIGTREAISSGFAVGRAACGSTTTTLLLAYSGSYIALLMVFMAQGTPVEFILNYKYVAAEIVHTIVGSFGLVTVAPLTAITSGLLLTKTDLGRGADACGESVIAP</sequence>
<dbReference type="Pfam" id="PF07907">
    <property type="entry name" value="YibE_F"/>
    <property type="match status" value="1"/>
</dbReference>
<dbReference type="InterPro" id="IPR012507">
    <property type="entry name" value="YibE_F"/>
</dbReference>
<proteinExistence type="predicted"/>
<feature type="transmembrane region" description="Helical" evidence="1">
    <location>
        <begin position="178"/>
        <end position="200"/>
    </location>
</feature>
<feature type="transmembrane region" description="Helical" evidence="1">
    <location>
        <begin position="304"/>
        <end position="328"/>
    </location>
</feature>
<evidence type="ECO:0000313" key="2">
    <source>
        <dbReference type="EMBL" id="BCK83963.1"/>
    </source>
</evidence>
<keyword evidence="1" id="KW-1133">Transmembrane helix</keyword>
<feature type="transmembrane region" description="Helical" evidence="1">
    <location>
        <begin position="12"/>
        <end position="29"/>
    </location>
</feature>
<feature type="transmembrane region" description="Helical" evidence="1">
    <location>
        <begin position="255"/>
        <end position="283"/>
    </location>
</feature>
<keyword evidence="3" id="KW-1185">Reference proteome</keyword>
<dbReference type="RefSeq" id="WP_187027866.1">
    <property type="nucleotide sequence ID" value="NZ_AP023420.1"/>
</dbReference>
<reference evidence="2" key="1">
    <citation type="submission" date="2020-09" db="EMBL/GenBank/DDBJ databases">
        <title>New species isolated from human feces.</title>
        <authorList>
            <person name="Kitahara M."/>
            <person name="Shigeno Y."/>
            <person name="Shime M."/>
            <person name="Matsumoto Y."/>
            <person name="Nakamura S."/>
            <person name="Motooka D."/>
            <person name="Fukuoka S."/>
            <person name="Nishikawa H."/>
            <person name="Benno Y."/>
        </authorList>
    </citation>
    <scope>NUCLEOTIDE SEQUENCE</scope>
    <source>
        <strain evidence="2">MM59</strain>
    </source>
</reference>
<dbReference type="AlphaFoldDB" id="A0A810QHP0"/>
<gene>
    <name evidence="2" type="ORF">MM59RIKEN_12820</name>
</gene>
<dbReference type="PANTHER" id="PTHR41771">
    <property type="entry name" value="MEMBRANE PROTEIN-RELATED"/>
    <property type="match status" value="1"/>
</dbReference>
<accession>A0A810QHP0</accession>
<feature type="transmembrane region" description="Helical" evidence="1">
    <location>
        <begin position="132"/>
        <end position="158"/>
    </location>
</feature>
<feature type="transmembrane region" description="Helical" evidence="1">
    <location>
        <begin position="212"/>
        <end position="235"/>
    </location>
</feature>
<dbReference type="PANTHER" id="PTHR41771:SF1">
    <property type="entry name" value="MEMBRANE PROTEIN"/>
    <property type="match status" value="1"/>
</dbReference>
<dbReference type="Proteomes" id="UP000679848">
    <property type="component" value="Chromosome"/>
</dbReference>
<dbReference type="KEGG" id="pfaa:MM59RIKEN_12820"/>
<dbReference type="EMBL" id="AP023420">
    <property type="protein sequence ID" value="BCK83963.1"/>
    <property type="molecule type" value="Genomic_DNA"/>
</dbReference>
<keyword evidence="1" id="KW-0472">Membrane</keyword>
<keyword evidence="1" id="KW-0812">Transmembrane</keyword>
<feature type="transmembrane region" description="Helical" evidence="1">
    <location>
        <begin position="348"/>
        <end position="373"/>
    </location>
</feature>
<evidence type="ECO:0000256" key="1">
    <source>
        <dbReference type="SAM" id="Phobius"/>
    </source>
</evidence>